<keyword evidence="3" id="KW-1185">Reference proteome</keyword>
<gene>
    <name evidence="2" type="ORF">LZ11_00002</name>
</gene>
<dbReference type="Proteomes" id="UP000322294">
    <property type="component" value="Unassembled WGS sequence"/>
</dbReference>
<reference evidence="2 3" key="1">
    <citation type="submission" date="2019-07" db="EMBL/GenBank/DDBJ databases">
        <title>Genomic Encyclopedia of Type Strains, Phase I: the one thousand microbial genomes (KMG-I) project.</title>
        <authorList>
            <person name="Kyrpides N."/>
        </authorList>
    </citation>
    <scope>NUCLEOTIDE SEQUENCE [LARGE SCALE GENOMIC DNA]</scope>
    <source>
        <strain evidence="2 3">DSM 16647</strain>
    </source>
</reference>
<sequence>MKGNTMSWVVTGVGAVVAGVGTMVGGTLGAGIIGFGLAHIVLGILDMFRSTVRQ</sequence>
<organism evidence="2 3">
    <name type="scientific">Thermosediminibacter litoriperuensis</name>
    <dbReference type="NCBI Taxonomy" id="291989"/>
    <lineage>
        <taxon>Bacteria</taxon>
        <taxon>Bacillati</taxon>
        <taxon>Bacillota</taxon>
        <taxon>Clostridia</taxon>
        <taxon>Thermosediminibacterales</taxon>
        <taxon>Thermosediminibacteraceae</taxon>
        <taxon>Thermosediminibacter</taxon>
    </lineage>
</organism>
<protein>
    <submittedName>
        <fullName evidence="2">Uncharacterized protein</fullName>
    </submittedName>
</protein>
<name>A0A5S5B0C1_9FIRM</name>
<dbReference type="EMBL" id="VNHO01000001">
    <property type="protein sequence ID" value="TYP59846.1"/>
    <property type="molecule type" value="Genomic_DNA"/>
</dbReference>
<dbReference type="RefSeq" id="WP_170240235.1">
    <property type="nucleotide sequence ID" value="NZ_VNHO01000001.1"/>
</dbReference>
<evidence type="ECO:0000313" key="2">
    <source>
        <dbReference type="EMBL" id="TYP59846.1"/>
    </source>
</evidence>
<feature type="transmembrane region" description="Helical" evidence="1">
    <location>
        <begin position="30"/>
        <end position="48"/>
    </location>
</feature>
<keyword evidence="1" id="KW-0812">Transmembrane</keyword>
<proteinExistence type="predicted"/>
<keyword evidence="1" id="KW-0472">Membrane</keyword>
<accession>A0A5S5B0C1</accession>
<keyword evidence="1" id="KW-1133">Transmembrane helix</keyword>
<evidence type="ECO:0000256" key="1">
    <source>
        <dbReference type="SAM" id="Phobius"/>
    </source>
</evidence>
<dbReference type="AlphaFoldDB" id="A0A5S5B0C1"/>
<evidence type="ECO:0000313" key="3">
    <source>
        <dbReference type="Proteomes" id="UP000322294"/>
    </source>
</evidence>
<feature type="transmembrane region" description="Helical" evidence="1">
    <location>
        <begin position="7"/>
        <end position="24"/>
    </location>
</feature>
<comment type="caution">
    <text evidence="2">The sequence shown here is derived from an EMBL/GenBank/DDBJ whole genome shotgun (WGS) entry which is preliminary data.</text>
</comment>